<organism evidence="3 4">
    <name type="scientific">Micromonospora robiginosa</name>
    <dbReference type="NCBI Taxonomy" id="2749844"/>
    <lineage>
        <taxon>Bacteria</taxon>
        <taxon>Bacillati</taxon>
        <taxon>Actinomycetota</taxon>
        <taxon>Actinomycetes</taxon>
        <taxon>Micromonosporales</taxon>
        <taxon>Micromonosporaceae</taxon>
        <taxon>Micromonospora</taxon>
    </lineage>
</organism>
<feature type="domain" description="Phosphatidic acid phosphatase type 2/haloperoxidase" evidence="2">
    <location>
        <begin position="53"/>
        <end position="161"/>
    </location>
</feature>
<evidence type="ECO:0000256" key="1">
    <source>
        <dbReference type="SAM" id="Phobius"/>
    </source>
</evidence>
<dbReference type="EMBL" id="CP059322">
    <property type="protein sequence ID" value="QLQ34941.1"/>
    <property type="molecule type" value="Genomic_DNA"/>
</dbReference>
<reference evidence="3 4" key="2">
    <citation type="journal article" date="2021" name="Mar. Drugs">
        <title>A New Micromonospora Strain with Antibiotic Activity Isolated from the Microbiome of a Mid-Atlantic Deep-Sea Sponge.</title>
        <authorList>
            <person name="Back C.R."/>
            <person name="Stennett H.L."/>
            <person name="Williams S.E."/>
            <person name="Wang L."/>
            <person name="Ojeda Gomez J."/>
            <person name="Abdulle O.M."/>
            <person name="Duffy T."/>
            <person name="Neal C."/>
            <person name="Mantell J."/>
            <person name="Jepson M.A."/>
            <person name="Hendry K.R."/>
            <person name="Powell D."/>
            <person name="Stach J.E.M."/>
            <person name="Essex-Lopresti A.E."/>
            <person name="Willis C.L."/>
            <person name="Curnow P."/>
            <person name="Race P.R."/>
        </authorList>
    </citation>
    <scope>NUCLEOTIDE SEQUENCE [LARGE SCALE GENOMIC DNA]</scope>
    <source>
        <strain evidence="3 4">28ISP2-46</strain>
    </source>
</reference>
<dbReference type="PANTHER" id="PTHR14969:SF13">
    <property type="entry name" value="AT30094P"/>
    <property type="match status" value="1"/>
</dbReference>
<dbReference type="Proteomes" id="UP000510844">
    <property type="component" value="Chromosome"/>
</dbReference>
<dbReference type="SMART" id="SM00014">
    <property type="entry name" value="acidPPc"/>
    <property type="match status" value="1"/>
</dbReference>
<dbReference type="InterPro" id="IPR036938">
    <property type="entry name" value="PAP2/HPO_sf"/>
</dbReference>
<dbReference type="SUPFAM" id="SSF48317">
    <property type="entry name" value="Acid phosphatase/Vanadium-dependent haloperoxidase"/>
    <property type="match status" value="1"/>
</dbReference>
<evidence type="ECO:0000259" key="2">
    <source>
        <dbReference type="SMART" id="SM00014"/>
    </source>
</evidence>
<feature type="transmembrane region" description="Helical" evidence="1">
    <location>
        <begin position="56"/>
        <end position="75"/>
    </location>
</feature>
<evidence type="ECO:0000313" key="4">
    <source>
        <dbReference type="Proteomes" id="UP000510844"/>
    </source>
</evidence>
<keyword evidence="1" id="KW-0472">Membrane</keyword>
<dbReference type="RefSeq" id="WP_181567489.1">
    <property type="nucleotide sequence ID" value="NZ_CP059322.2"/>
</dbReference>
<dbReference type="Gene3D" id="1.20.144.10">
    <property type="entry name" value="Phosphatidic acid phosphatase type 2/haloperoxidase"/>
    <property type="match status" value="1"/>
</dbReference>
<keyword evidence="1" id="KW-0812">Transmembrane</keyword>
<evidence type="ECO:0000313" key="3">
    <source>
        <dbReference type="EMBL" id="QLQ34941.1"/>
    </source>
</evidence>
<feature type="transmembrane region" description="Helical" evidence="1">
    <location>
        <begin position="25"/>
        <end position="44"/>
    </location>
</feature>
<protein>
    <submittedName>
        <fullName evidence="3">Phosphatase PAP2 family protein</fullName>
    </submittedName>
</protein>
<dbReference type="KEGG" id="mfeu:H1D33_16020"/>
<reference evidence="4" key="1">
    <citation type="submission" date="2020-07" db="EMBL/GenBank/DDBJ databases">
        <title>A new Micromonospora strain with potent antibiotic activity isolated from the microbiome of a mid-Atlantic deep-sea sponge.</title>
        <authorList>
            <person name="Back C.R."/>
            <person name="Stennett H.L."/>
            <person name="Williams S.E."/>
            <person name="Wang L."/>
            <person name="Ojeda Gomez J."/>
            <person name="Abdulle O.M."/>
            <person name="Duffy T."/>
            <person name="Hendry K.R."/>
            <person name="Powell D."/>
            <person name="Stach J.E."/>
            <person name="Essex-Lopresti A.E."/>
            <person name="Willis C.L."/>
            <person name="Curnow P."/>
            <person name="Race P.R."/>
        </authorList>
    </citation>
    <scope>NUCLEOTIDE SEQUENCE [LARGE SCALE GENOMIC DNA]</scope>
    <source>
        <strain evidence="4">28ISP2-46</strain>
    </source>
</reference>
<feature type="transmembrane region" description="Helical" evidence="1">
    <location>
        <begin position="95"/>
        <end position="115"/>
    </location>
</feature>
<keyword evidence="1" id="KW-1133">Transmembrane helix</keyword>
<feature type="transmembrane region" description="Helical" evidence="1">
    <location>
        <begin position="122"/>
        <end position="140"/>
    </location>
</feature>
<dbReference type="AlphaFoldDB" id="A0A7L6AZD2"/>
<gene>
    <name evidence="3" type="ORF">H1D33_16020</name>
</gene>
<dbReference type="InterPro" id="IPR000326">
    <property type="entry name" value="PAP2/HPO"/>
</dbReference>
<accession>A0A7L6AZD2</accession>
<name>A0A7L6AZD2_9ACTN</name>
<sequence length="176" mass="18422">MNYHLFQMINAGAGRVDALDDVFEWAAIWLIYVLGALAVVPVLRRGRSAAGPVLRMLAALGIAFALGRAAAALSTEVRPFQTHHVHQLIPHATGPSLPSDHATAAFTLAFAVGAFLSRRWGVALAALAAVIGFARVWTGVHYPGDIAAGALLAAGAVGTVVVAARLHGHRSRPDRV</sequence>
<dbReference type="Pfam" id="PF01569">
    <property type="entry name" value="PAP2"/>
    <property type="match status" value="1"/>
</dbReference>
<keyword evidence="4" id="KW-1185">Reference proteome</keyword>
<proteinExistence type="predicted"/>
<feature type="transmembrane region" description="Helical" evidence="1">
    <location>
        <begin position="146"/>
        <end position="166"/>
    </location>
</feature>
<dbReference type="PANTHER" id="PTHR14969">
    <property type="entry name" value="SPHINGOSINE-1-PHOSPHATE PHOSPHOHYDROLASE"/>
    <property type="match status" value="1"/>
</dbReference>